<sequence length="93" mass="10666">MLASKGALVIAVFGILLLVTFFEGIWGLYIEDRDGRFGGLGGSYLYSIYDWHQYLKLAFEYFDQGMILRISMYCVSLGRHLRLLGLDSYILLK</sequence>
<dbReference type="GeneID" id="37158715"/>
<dbReference type="EMBL" id="KZ825061">
    <property type="protein sequence ID" value="RAH58170.1"/>
    <property type="molecule type" value="Genomic_DNA"/>
</dbReference>
<protein>
    <submittedName>
        <fullName evidence="2">Uncharacterized protein</fullName>
    </submittedName>
</protein>
<proteinExistence type="predicted"/>
<evidence type="ECO:0000313" key="3">
    <source>
        <dbReference type="Proteomes" id="UP000249526"/>
    </source>
</evidence>
<feature type="transmembrane region" description="Helical" evidence="1">
    <location>
        <begin position="6"/>
        <end position="29"/>
    </location>
</feature>
<organism evidence="2 3">
    <name type="scientific">Aspergillus piperis CBS 112811</name>
    <dbReference type="NCBI Taxonomy" id="1448313"/>
    <lineage>
        <taxon>Eukaryota</taxon>
        <taxon>Fungi</taxon>
        <taxon>Dikarya</taxon>
        <taxon>Ascomycota</taxon>
        <taxon>Pezizomycotina</taxon>
        <taxon>Eurotiomycetes</taxon>
        <taxon>Eurotiomycetidae</taxon>
        <taxon>Eurotiales</taxon>
        <taxon>Aspergillaceae</taxon>
        <taxon>Aspergillus</taxon>
        <taxon>Aspergillus subgen. Circumdati</taxon>
    </lineage>
</organism>
<dbReference type="AlphaFoldDB" id="A0A8G1R5M1"/>
<keyword evidence="1" id="KW-0472">Membrane</keyword>
<reference evidence="2 3" key="1">
    <citation type="submission" date="2018-02" db="EMBL/GenBank/DDBJ databases">
        <title>The genomes of Aspergillus section Nigri reveals drivers in fungal speciation.</title>
        <authorList>
            <consortium name="DOE Joint Genome Institute"/>
            <person name="Vesth T.C."/>
            <person name="Nybo J."/>
            <person name="Theobald S."/>
            <person name="Brandl J."/>
            <person name="Frisvad J.C."/>
            <person name="Nielsen K.F."/>
            <person name="Lyhne E.K."/>
            <person name="Kogle M.E."/>
            <person name="Kuo A."/>
            <person name="Riley R."/>
            <person name="Clum A."/>
            <person name="Nolan M."/>
            <person name="Lipzen A."/>
            <person name="Salamov A."/>
            <person name="Henrissat B."/>
            <person name="Wiebenga A."/>
            <person name="De vries R.P."/>
            <person name="Grigoriev I.V."/>
            <person name="Mortensen U.H."/>
            <person name="Andersen M.R."/>
            <person name="Baker S.E."/>
        </authorList>
    </citation>
    <scope>NUCLEOTIDE SEQUENCE [LARGE SCALE GENOMIC DNA]</scope>
    <source>
        <strain evidence="2 3">CBS 112811</strain>
    </source>
</reference>
<keyword evidence="3" id="KW-1185">Reference proteome</keyword>
<dbReference type="RefSeq" id="XP_025516092.1">
    <property type="nucleotide sequence ID" value="XM_025655313.1"/>
</dbReference>
<evidence type="ECO:0000313" key="2">
    <source>
        <dbReference type="EMBL" id="RAH58170.1"/>
    </source>
</evidence>
<keyword evidence="1" id="KW-1133">Transmembrane helix</keyword>
<evidence type="ECO:0000256" key="1">
    <source>
        <dbReference type="SAM" id="Phobius"/>
    </source>
</evidence>
<accession>A0A8G1R5M1</accession>
<gene>
    <name evidence="2" type="ORF">BO85DRAFT_297074</name>
</gene>
<keyword evidence="1" id="KW-0812">Transmembrane</keyword>
<dbReference type="Proteomes" id="UP000249526">
    <property type="component" value="Unassembled WGS sequence"/>
</dbReference>
<name>A0A8G1R5M1_9EURO</name>